<comment type="caution">
    <text evidence="1">The sequence shown here is derived from an EMBL/GenBank/DDBJ whole genome shotgun (WGS) entry which is preliminary data.</text>
</comment>
<dbReference type="EMBL" id="JBBMQO010000006">
    <property type="protein sequence ID" value="MEM5502363.1"/>
    <property type="molecule type" value="Genomic_DNA"/>
</dbReference>
<proteinExistence type="predicted"/>
<dbReference type="RefSeq" id="WP_342848687.1">
    <property type="nucleotide sequence ID" value="NZ_JBBMQO010000006.1"/>
</dbReference>
<name>A0ABU9T8B1_9HYPH</name>
<sequence>MNTALRTNIKLLISTLRTASMNIADDAVRSVEKTHAFKKQETERPKGDEQ</sequence>
<keyword evidence="2" id="KW-1185">Reference proteome</keyword>
<reference evidence="1 2" key="1">
    <citation type="submission" date="2024-03" db="EMBL/GenBank/DDBJ databases">
        <title>Community enrichment and isolation of bacterial strains for fucoidan degradation.</title>
        <authorList>
            <person name="Sichert A."/>
        </authorList>
    </citation>
    <scope>NUCLEOTIDE SEQUENCE [LARGE SCALE GENOMIC DNA]</scope>
    <source>
        <strain evidence="1 2">AS62</strain>
    </source>
</reference>
<protein>
    <submittedName>
        <fullName evidence="1">Uncharacterized protein</fullName>
    </submittedName>
</protein>
<dbReference type="Proteomes" id="UP001477870">
    <property type="component" value="Unassembled WGS sequence"/>
</dbReference>
<gene>
    <name evidence="1" type="ORF">WNY59_12280</name>
</gene>
<organism evidence="1 2">
    <name type="scientific">Ahrensia kielensis</name>
    <dbReference type="NCBI Taxonomy" id="76980"/>
    <lineage>
        <taxon>Bacteria</taxon>
        <taxon>Pseudomonadati</taxon>
        <taxon>Pseudomonadota</taxon>
        <taxon>Alphaproteobacteria</taxon>
        <taxon>Hyphomicrobiales</taxon>
        <taxon>Ahrensiaceae</taxon>
        <taxon>Ahrensia</taxon>
    </lineage>
</organism>
<evidence type="ECO:0000313" key="2">
    <source>
        <dbReference type="Proteomes" id="UP001477870"/>
    </source>
</evidence>
<evidence type="ECO:0000313" key="1">
    <source>
        <dbReference type="EMBL" id="MEM5502363.1"/>
    </source>
</evidence>
<accession>A0ABU9T8B1</accession>